<gene>
    <name evidence="1" type="ORF">AQZ52_00940</name>
</gene>
<comment type="caution">
    <text evidence="1">The sequence shown here is derived from an EMBL/GenBank/DDBJ whole genome shotgun (WGS) entry which is preliminary data.</text>
</comment>
<protein>
    <recommendedName>
        <fullName evidence="3">Formate dehydrogenase</fullName>
    </recommendedName>
</protein>
<evidence type="ECO:0000313" key="1">
    <source>
        <dbReference type="EMBL" id="KUR73570.1"/>
    </source>
</evidence>
<dbReference type="Pfam" id="PF11390">
    <property type="entry name" value="FdsD"/>
    <property type="match status" value="1"/>
</dbReference>
<organism evidence="1 2">
    <name type="scientific">Novosphingobium fuchskuhlense</name>
    <dbReference type="NCBI Taxonomy" id="1117702"/>
    <lineage>
        <taxon>Bacteria</taxon>
        <taxon>Pseudomonadati</taxon>
        <taxon>Pseudomonadota</taxon>
        <taxon>Alphaproteobacteria</taxon>
        <taxon>Sphingomonadales</taxon>
        <taxon>Sphingomonadaceae</taxon>
        <taxon>Novosphingobium</taxon>
    </lineage>
</organism>
<sequence length="74" mass="8014">MSAHTTEKLVYMANQIARHVTHDPDPVSMIADHIHAFWSPRMKADVFAVLDGPEGAALDPVARAALDRLAAHAS</sequence>
<keyword evidence="2" id="KW-1185">Reference proteome</keyword>
<accession>A0A117UZA5</accession>
<reference evidence="1 2" key="1">
    <citation type="submission" date="2015-10" db="EMBL/GenBank/DDBJ databases">
        <title>Draft genome sequence of Novosphingobium fuchskuhlense DSM 25065 isolated from a surface water sample of the southwest basin of Lake Grosse Fuchskuhle.</title>
        <authorList>
            <person name="Ruckert C."/>
            <person name="Winkler A."/>
            <person name="Glaeser J."/>
            <person name="Grossart H.-P."/>
            <person name="Kalinowski J."/>
            <person name="Glaeser S."/>
        </authorList>
    </citation>
    <scope>NUCLEOTIDE SEQUENCE [LARGE SCALE GENOMIC DNA]</scope>
    <source>
        <strain evidence="1 2">FNE08-7</strain>
    </source>
</reference>
<dbReference type="EMBL" id="LLZS01000001">
    <property type="protein sequence ID" value="KUR73570.1"/>
    <property type="molecule type" value="Genomic_DNA"/>
</dbReference>
<dbReference type="InterPro" id="IPR021074">
    <property type="entry name" value="Formate_DH_dsu"/>
</dbReference>
<dbReference type="OrthoDB" id="7409377at2"/>
<evidence type="ECO:0008006" key="3">
    <source>
        <dbReference type="Google" id="ProtNLM"/>
    </source>
</evidence>
<proteinExistence type="predicted"/>
<dbReference type="Proteomes" id="UP000058012">
    <property type="component" value="Unassembled WGS sequence"/>
</dbReference>
<dbReference type="RefSeq" id="WP_067906087.1">
    <property type="nucleotide sequence ID" value="NZ_KQ954244.1"/>
</dbReference>
<name>A0A117UZA5_9SPHN</name>
<evidence type="ECO:0000313" key="2">
    <source>
        <dbReference type="Proteomes" id="UP000058012"/>
    </source>
</evidence>
<dbReference type="AlphaFoldDB" id="A0A117UZA5"/>
<dbReference type="STRING" id="1117702.AQZ52_00940"/>